<name>A0AC35TJF9_9BILA</name>
<organism evidence="1 2">
    <name type="scientific">Rhabditophanes sp. KR3021</name>
    <dbReference type="NCBI Taxonomy" id="114890"/>
    <lineage>
        <taxon>Eukaryota</taxon>
        <taxon>Metazoa</taxon>
        <taxon>Ecdysozoa</taxon>
        <taxon>Nematoda</taxon>
        <taxon>Chromadorea</taxon>
        <taxon>Rhabditida</taxon>
        <taxon>Tylenchina</taxon>
        <taxon>Panagrolaimomorpha</taxon>
        <taxon>Strongyloidoidea</taxon>
        <taxon>Alloionematidae</taxon>
        <taxon>Rhabditophanes</taxon>
    </lineage>
</organism>
<accession>A0AC35TJF9</accession>
<sequence>MLKNASLEEVGPTKIYKVESSLPLTKSNALPPQEPLPVEDYVYNRGCQQLRDDEQDFNQKFEAESVLDIIWPERHNLSTVNKVYIYFFLDPNVGGKVLAKDNVFDDFLLAVCHIGESEKNDRIEKYYSKYSRKVRNEDLFDRTQDRINQINKAGLERMVVKLPVASKEMAENLEYIWMEKPKWQITNCHHNLLLK</sequence>
<evidence type="ECO:0000313" key="1">
    <source>
        <dbReference type="Proteomes" id="UP000095286"/>
    </source>
</evidence>
<proteinExistence type="predicted"/>
<reference evidence="2" key="1">
    <citation type="submission" date="2016-11" db="UniProtKB">
        <authorList>
            <consortium name="WormBaseParasite"/>
        </authorList>
    </citation>
    <scope>IDENTIFICATION</scope>
    <source>
        <strain evidence="2">KR3021</strain>
    </source>
</reference>
<evidence type="ECO:0000313" key="2">
    <source>
        <dbReference type="WBParaSite" id="RSKR_0000122000.1"/>
    </source>
</evidence>
<dbReference type="WBParaSite" id="RSKR_0000122000.1">
    <property type="protein sequence ID" value="RSKR_0000122000.1"/>
    <property type="gene ID" value="RSKR_0000122000"/>
</dbReference>
<protein>
    <submittedName>
        <fullName evidence="2">DUF1376 domain-containing protein</fullName>
    </submittedName>
</protein>
<dbReference type="Proteomes" id="UP000095286">
    <property type="component" value="Unplaced"/>
</dbReference>